<reference evidence="2" key="1">
    <citation type="submission" date="2022-11" db="UniProtKB">
        <authorList>
            <consortium name="WormBaseParasite"/>
        </authorList>
    </citation>
    <scope>IDENTIFICATION</scope>
</reference>
<dbReference type="Proteomes" id="UP000887580">
    <property type="component" value="Unplaced"/>
</dbReference>
<dbReference type="WBParaSite" id="PS1159_v2.g2611.t2">
    <property type="protein sequence ID" value="PS1159_v2.g2611.t2"/>
    <property type="gene ID" value="PS1159_v2.g2611"/>
</dbReference>
<proteinExistence type="predicted"/>
<organism evidence="1 2">
    <name type="scientific">Panagrolaimus sp. PS1159</name>
    <dbReference type="NCBI Taxonomy" id="55785"/>
    <lineage>
        <taxon>Eukaryota</taxon>
        <taxon>Metazoa</taxon>
        <taxon>Ecdysozoa</taxon>
        <taxon>Nematoda</taxon>
        <taxon>Chromadorea</taxon>
        <taxon>Rhabditida</taxon>
        <taxon>Tylenchina</taxon>
        <taxon>Panagrolaimomorpha</taxon>
        <taxon>Panagrolaimoidea</taxon>
        <taxon>Panagrolaimidae</taxon>
        <taxon>Panagrolaimus</taxon>
    </lineage>
</organism>
<protein>
    <submittedName>
        <fullName evidence="2">Uncharacterized protein</fullName>
    </submittedName>
</protein>
<accession>A0AC35G8W8</accession>
<sequence length="826" mass="91817">MRLQQQNDPNGDSTTTDTLELSKEADLFCPEITANGIKFPKTPACQDAVVSCPNSEETVANGIKFPKTPACQDAIVSCPNSEETVGFIRFSCGCEHGTWMGSADYSNCSHKWVNEVSDRISNGDNSVNIVQSLFIHLQTTVAEQKLFGGDITGIIDASQLLVPLAHFQLNSMSDVLGKVTFAQNFTNLLGNSGDQLLSDSATKAWEQLKTGERMKRASNLMTVLEQSMVLISENKEEFSQTFSNWASRTETKVPQPVNDVMFSPISRMMVPAVPEPPKIVEFSGFKDAPIMELPGLDSLSSFSMASSPSMSAAAAADQPRSKNRMFNFPTTDSTKIGYFVYNSVGNLLVPNSTTLINSRVMGAFINDPEQSRELDPNQPVNFTFPHIRKSGVENPRCVYWNQTDLQWSQRGCVLVETTAEFTKCSCTHLTSFAILMDINANLDRLVASFCWMLLEGYQLYMMLIQVFEPNRNRFYLYYLIGYALPAVIVAISAGITWKNYGTFSYCWINVRTSTLWAFIIPIIVIIVANIIVLLIALRVVLSVKSRDRSTSQRVMGWLKGSGTLLCLLGITWIFGFICAIPGTHIVFAYIFAILNTLQGVFIFILHVVLNDKVRAVLVRAMRQKMCCGVDAQTSSVGGYSTRTGQTFFSKQKILHFFKSPDSHGSESRSSRNSESTEGKQNTPKMYAKFKKSNVNNNQSDEMITKISPPSEADSQDLQIKEWHSKSLEEEMTDRPSIIVTPTSLMVSTNNNNNNMRERNASLPSPTTANPISSELLKVDSLQNRHSAPVKRKKFPLGSTDEQRSGELRGTIEISEPKCPNIIVEKL</sequence>
<name>A0AC35G8W8_9BILA</name>
<evidence type="ECO:0000313" key="2">
    <source>
        <dbReference type="WBParaSite" id="PS1159_v2.g2611.t2"/>
    </source>
</evidence>
<evidence type="ECO:0000313" key="1">
    <source>
        <dbReference type="Proteomes" id="UP000887580"/>
    </source>
</evidence>